<feature type="non-terminal residue" evidence="1">
    <location>
        <position position="43"/>
    </location>
</feature>
<name>J6YYV0_ENTFC</name>
<proteinExistence type="predicted"/>
<accession>J6YYV0</accession>
<dbReference type="EMBL" id="AMBL01000031">
    <property type="protein sequence ID" value="EJY46004.1"/>
    <property type="molecule type" value="Genomic_DNA"/>
</dbReference>
<organism evidence="1 2">
    <name type="scientific">Enterococcus faecium 505</name>
    <dbReference type="NCBI Taxonomy" id="1134806"/>
    <lineage>
        <taxon>Bacteria</taxon>
        <taxon>Bacillati</taxon>
        <taxon>Bacillota</taxon>
        <taxon>Bacilli</taxon>
        <taxon>Lactobacillales</taxon>
        <taxon>Enterococcaceae</taxon>
        <taxon>Enterococcus</taxon>
    </lineage>
</organism>
<sequence length="43" mass="5167">MNVRSKKEVVTEVFSFKKFRLVSKKLLLEHRELEVVKKSLSFE</sequence>
<protein>
    <submittedName>
        <fullName evidence="1">Uncharacterized protein</fullName>
    </submittedName>
</protein>
<gene>
    <name evidence="1" type="ORF">HMPREF1348_01151</name>
</gene>
<evidence type="ECO:0000313" key="2">
    <source>
        <dbReference type="Proteomes" id="UP000006403"/>
    </source>
</evidence>
<dbReference type="HOGENOM" id="CLU_3243696_0_0_9"/>
<dbReference type="Proteomes" id="UP000006403">
    <property type="component" value="Unassembled WGS sequence"/>
</dbReference>
<dbReference type="AlphaFoldDB" id="J6YYV0"/>
<reference evidence="1 2" key="1">
    <citation type="submission" date="2012-04" db="EMBL/GenBank/DDBJ databases">
        <authorList>
            <person name="Weinstock G."/>
            <person name="Sodergren E."/>
            <person name="Lobos E.A."/>
            <person name="Fulton L."/>
            <person name="Fulton R."/>
            <person name="Courtney L."/>
            <person name="Fronick C."/>
            <person name="O'Laughlin M."/>
            <person name="Godfrey J."/>
            <person name="Wilson R.M."/>
            <person name="Miner T."/>
            <person name="Farmer C."/>
            <person name="Delehaunty K."/>
            <person name="Cordes M."/>
            <person name="Minx P."/>
            <person name="Tomlinson C."/>
            <person name="Chen J."/>
            <person name="Wollam A."/>
            <person name="Pepin K.H."/>
            <person name="Bhonagiri V."/>
            <person name="Zhang X."/>
            <person name="Suruliraj S."/>
            <person name="Warren W."/>
            <person name="Mitreva M."/>
            <person name="Mardis E.R."/>
            <person name="Wilson R.K."/>
        </authorList>
    </citation>
    <scope>NUCLEOTIDE SEQUENCE [LARGE SCALE GENOMIC DNA]</scope>
    <source>
        <strain evidence="1 2">505</strain>
    </source>
</reference>
<evidence type="ECO:0000313" key="1">
    <source>
        <dbReference type="EMBL" id="EJY46004.1"/>
    </source>
</evidence>
<comment type="caution">
    <text evidence="1">The sequence shown here is derived from an EMBL/GenBank/DDBJ whole genome shotgun (WGS) entry which is preliminary data.</text>
</comment>